<sequence length="124" mass="14030">MACGAVDAGFPRQARLTRPAQFRAVFAGARRYRNRYFTILVRPDPALAGARLGMAIPKKLAPRATDRNRIKRLIRERFRHSRWRLGGLDAVVMIRSIACHTDNAILMAALDDLWQRISDPCAES</sequence>
<evidence type="ECO:0000256" key="7">
    <source>
        <dbReference type="HAMAP-Rule" id="MF_00227"/>
    </source>
</evidence>
<keyword evidence="10" id="KW-1185">Reference proteome</keyword>
<proteinExistence type="inferred from homology"/>
<name>A0ABV3TG09_9GAMM</name>
<evidence type="ECO:0000256" key="2">
    <source>
        <dbReference type="ARBA" id="ARBA00022694"/>
    </source>
</evidence>
<gene>
    <name evidence="7 9" type="primary">rnpA</name>
    <name evidence="9" type="ORF">V6X73_07185</name>
</gene>
<dbReference type="Pfam" id="PF00825">
    <property type="entry name" value="Ribonuclease_P"/>
    <property type="match status" value="1"/>
</dbReference>
<evidence type="ECO:0000256" key="5">
    <source>
        <dbReference type="ARBA" id="ARBA00022801"/>
    </source>
</evidence>
<dbReference type="PANTHER" id="PTHR33992:SF1">
    <property type="entry name" value="RIBONUCLEASE P PROTEIN COMPONENT"/>
    <property type="match status" value="1"/>
</dbReference>
<keyword evidence="2 7" id="KW-0819">tRNA processing</keyword>
<comment type="function">
    <text evidence="1 7">RNaseP catalyzes the removal of the 5'-leader sequence from pre-tRNA to produce the mature 5'-terminus. It can also cleave other RNA substrates such as 4.5S RNA. The protein component plays an auxiliary but essential role in vivo by binding to the 5'-leader sequence and broadening the substrate specificity of the ribozyme.</text>
</comment>
<dbReference type="InterPro" id="IPR020539">
    <property type="entry name" value="RNase_P_CS"/>
</dbReference>
<dbReference type="PANTHER" id="PTHR33992">
    <property type="entry name" value="RIBONUCLEASE P PROTEIN COMPONENT"/>
    <property type="match status" value="1"/>
</dbReference>
<comment type="similarity">
    <text evidence="7">Belongs to the RnpA family.</text>
</comment>
<evidence type="ECO:0000256" key="1">
    <source>
        <dbReference type="ARBA" id="ARBA00002663"/>
    </source>
</evidence>
<dbReference type="SUPFAM" id="SSF54211">
    <property type="entry name" value="Ribosomal protein S5 domain 2-like"/>
    <property type="match status" value="1"/>
</dbReference>
<evidence type="ECO:0000256" key="4">
    <source>
        <dbReference type="ARBA" id="ARBA00022759"/>
    </source>
</evidence>
<dbReference type="RefSeq" id="WP_367981306.1">
    <property type="nucleotide sequence ID" value="NZ_JBAKFH010000001.1"/>
</dbReference>
<evidence type="ECO:0000256" key="6">
    <source>
        <dbReference type="ARBA" id="ARBA00022884"/>
    </source>
</evidence>
<keyword evidence="6 7" id="KW-0694">RNA-binding</keyword>
<organism evidence="9 10">
    <name type="scientific">Spiribacter pallidus</name>
    <dbReference type="NCBI Taxonomy" id="1987936"/>
    <lineage>
        <taxon>Bacteria</taxon>
        <taxon>Pseudomonadati</taxon>
        <taxon>Pseudomonadota</taxon>
        <taxon>Gammaproteobacteria</taxon>
        <taxon>Chromatiales</taxon>
        <taxon>Ectothiorhodospiraceae</taxon>
        <taxon>Spiribacter</taxon>
    </lineage>
</organism>
<dbReference type="HAMAP" id="MF_00227">
    <property type="entry name" value="RNase_P"/>
    <property type="match status" value="1"/>
</dbReference>
<dbReference type="EMBL" id="JBAKFM010000003">
    <property type="protein sequence ID" value="MEX0469505.1"/>
    <property type="molecule type" value="Genomic_DNA"/>
</dbReference>
<comment type="catalytic activity">
    <reaction evidence="7">
        <text>Endonucleolytic cleavage of RNA, removing 5'-extranucleotides from tRNA precursor.</text>
        <dbReference type="EC" id="3.1.26.5"/>
    </reaction>
</comment>
<evidence type="ECO:0000256" key="3">
    <source>
        <dbReference type="ARBA" id="ARBA00022722"/>
    </source>
</evidence>
<keyword evidence="3 7" id="KW-0540">Nuclease</keyword>
<dbReference type="Gene3D" id="3.30.230.10">
    <property type="match status" value="1"/>
</dbReference>
<evidence type="ECO:0000313" key="9">
    <source>
        <dbReference type="EMBL" id="MEX0469505.1"/>
    </source>
</evidence>
<keyword evidence="4 7" id="KW-0255">Endonuclease</keyword>
<dbReference type="InterPro" id="IPR020568">
    <property type="entry name" value="Ribosomal_Su5_D2-typ_SF"/>
</dbReference>
<evidence type="ECO:0000313" key="10">
    <source>
        <dbReference type="Proteomes" id="UP001556709"/>
    </source>
</evidence>
<dbReference type="EC" id="3.1.26.5" evidence="7 8"/>
<evidence type="ECO:0000256" key="8">
    <source>
        <dbReference type="NCBIfam" id="TIGR00188"/>
    </source>
</evidence>
<dbReference type="Proteomes" id="UP001556709">
    <property type="component" value="Unassembled WGS sequence"/>
</dbReference>
<keyword evidence="5 7" id="KW-0378">Hydrolase</keyword>
<reference evidence="9 10" key="1">
    <citation type="submission" date="2024-02" db="EMBL/GenBank/DDBJ databases">
        <title>New especies of Spiribacter isolated from saline water.</title>
        <authorList>
            <person name="Leon M.J."/>
            <person name="De La Haba R."/>
            <person name="Sanchez-Porro C."/>
            <person name="Ventosa A."/>
        </authorList>
    </citation>
    <scope>NUCLEOTIDE SEQUENCE [LARGE SCALE GENOMIC DNA]</scope>
    <source>
        <strain evidence="10">ag22IC6-390</strain>
    </source>
</reference>
<comment type="caution">
    <text evidence="9">The sequence shown here is derived from an EMBL/GenBank/DDBJ whole genome shotgun (WGS) entry which is preliminary data.</text>
</comment>
<keyword evidence="9" id="KW-0808">Transferase</keyword>
<comment type="subunit">
    <text evidence="7">Consists of a catalytic RNA component (M1 or rnpB) and a protein subunit.</text>
</comment>
<dbReference type="PROSITE" id="PS00648">
    <property type="entry name" value="RIBONUCLEASE_P"/>
    <property type="match status" value="1"/>
</dbReference>
<dbReference type="GO" id="GO:0004526">
    <property type="term" value="F:ribonuclease P activity"/>
    <property type="evidence" value="ECO:0007669"/>
    <property type="project" value="UniProtKB-EC"/>
</dbReference>
<dbReference type="InterPro" id="IPR014721">
    <property type="entry name" value="Ribsml_uS5_D2-typ_fold_subgr"/>
</dbReference>
<accession>A0ABV3TG09</accession>
<protein>
    <recommendedName>
        <fullName evidence="7 8">Ribonuclease P protein component</fullName>
        <shortName evidence="7">RNase P protein</shortName>
        <shortName evidence="7">RNaseP protein</shortName>
        <ecNumber evidence="7 8">3.1.26.5</ecNumber>
    </recommendedName>
    <alternativeName>
        <fullName evidence="7">Protein C5</fullName>
    </alternativeName>
</protein>
<dbReference type="InterPro" id="IPR000100">
    <property type="entry name" value="RNase_P"/>
</dbReference>
<dbReference type="GO" id="GO:0016740">
    <property type="term" value="F:transferase activity"/>
    <property type="evidence" value="ECO:0007669"/>
    <property type="project" value="UniProtKB-KW"/>
</dbReference>
<dbReference type="NCBIfam" id="TIGR00188">
    <property type="entry name" value="rnpA"/>
    <property type="match status" value="1"/>
</dbReference>